<proteinExistence type="predicted"/>
<organism evidence="2 3">
    <name type="scientific">Stachybotrys elegans</name>
    <dbReference type="NCBI Taxonomy" id="80388"/>
    <lineage>
        <taxon>Eukaryota</taxon>
        <taxon>Fungi</taxon>
        <taxon>Dikarya</taxon>
        <taxon>Ascomycota</taxon>
        <taxon>Pezizomycotina</taxon>
        <taxon>Sordariomycetes</taxon>
        <taxon>Hypocreomycetidae</taxon>
        <taxon>Hypocreales</taxon>
        <taxon>Stachybotryaceae</taxon>
        <taxon>Stachybotrys</taxon>
    </lineage>
</organism>
<gene>
    <name evidence="2" type="ORF">B0I35DRAFT_414729</name>
</gene>
<dbReference type="OrthoDB" id="5287295at2759"/>
<keyword evidence="3" id="KW-1185">Reference proteome</keyword>
<feature type="transmembrane region" description="Helical" evidence="1">
    <location>
        <begin position="12"/>
        <end position="34"/>
    </location>
</feature>
<evidence type="ECO:0000256" key="1">
    <source>
        <dbReference type="SAM" id="Phobius"/>
    </source>
</evidence>
<dbReference type="EMBL" id="JAGPNK010000026">
    <property type="protein sequence ID" value="KAH7304063.1"/>
    <property type="molecule type" value="Genomic_DNA"/>
</dbReference>
<feature type="transmembrane region" description="Helical" evidence="1">
    <location>
        <begin position="134"/>
        <end position="152"/>
    </location>
</feature>
<dbReference type="AlphaFoldDB" id="A0A8K0SE82"/>
<comment type="caution">
    <text evidence="2">The sequence shown here is derived from an EMBL/GenBank/DDBJ whole genome shotgun (WGS) entry which is preliminary data.</text>
</comment>
<name>A0A8K0SE82_9HYPO</name>
<reference evidence="2" key="1">
    <citation type="journal article" date="2021" name="Nat. Commun.">
        <title>Genetic determinants of endophytism in the Arabidopsis root mycobiome.</title>
        <authorList>
            <person name="Mesny F."/>
            <person name="Miyauchi S."/>
            <person name="Thiergart T."/>
            <person name="Pickel B."/>
            <person name="Atanasova L."/>
            <person name="Karlsson M."/>
            <person name="Huettel B."/>
            <person name="Barry K.W."/>
            <person name="Haridas S."/>
            <person name="Chen C."/>
            <person name="Bauer D."/>
            <person name="Andreopoulos W."/>
            <person name="Pangilinan J."/>
            <person name="LaButti K."/>
            <person name="Riley R."/>
            <person name="Lipzen A."/>
            <person name="Clum A."/>
            <person name="Drula E."/>
            <person name="Henrissat B."/>
            <person name="Kohler A."/>
            <person name="Grigoriev I.V."/>
            <person name="Martin F.M."/>
            <person name="Hacquard S."/>
        </authorList>
    </citation>
    <scope>NUCLEOTIDE SEQUENCE</scope>
    <source>
        <strain evidence="2">MPI-CAGE-CH-0235</strain>
    </source>
</reference>
<dbReference type="Proteomes" id="UP000813444">
    <property type="component" value="Unassembled WGS sequence"/>
</dbReference>
<sequence>MAEIPAGAAGAAIAVLIYSFVCLGASCLVIWLTWQHFERWSCPYTVGEDVACIAYATTIGTLCSIIQQIHAIHAWRRILTARFLHLQDHSDDPEAVMSNGSLGLDLVLFYIQFYCYNVEGLLVTFCVRNLAGKVLAALVPIVSIASLQASPIRSNSEVFLLLAGIPLMFSIGLGGLSVLAILIRYIVFRIRVQKFQVTYGWPNSDISSSTLPAEPIGKRNMYDQWLLARFTAAFVVLSVFEITILVFKIHSADNINKDIQGDQPDLSSQRAIQDFLLFLPGVSASLLVFLVFGTTRPFLEYMRSCLFAERDQSSLEALPLQNMPSASLSTLASVPSHPGNHAPARPETEIWLDENEFYSRNPGRQR</sequence>
<keyword evidence="1" id="KW-0472">Membrane</keyword>
<evidence type="ECO:0000313" key="2">
    <source>
        <dbReference type="EMBL" id="KAH7304063.1"/>
    </source>
</evidence>
<protein>
    <submittedName>
        <fullName evidence="2">Uncharacterized protein</fullName>
    </submittedName>
</protein>
<keyword evidence="1" id="KW-0812">Transmembrane</keyword>
<feature type="transmembrane region" description="Helical" evidence="1">
    <location>
        <begin position="275"/>
        <end position="293"/>
    </location>
</feature>
<keyword evidence="1" id="KW-1133">Transmembrane helix</keyword>
<evidence type="ECO:0000313" key="3">
    <source>
        <dbReference type="Proteomes" id="UP000813444"/>
    </source>
</evidence>
<feature type="transmembrane region" description="Helical" evidence="1">
    <location>
        <begin position="158"/>
        <end position="187"/>
    </location>
</feature>
<feature type="transmembrane region" description="Helical" evidence="1">
    <location>
        <begin position="226"/>
        <end position="247"/>
    </location>
</feature>
<accession>A0A8K0SE82</accession>